<evidence type="ECO:0000256" key="2">
    <source>
        <dbReference type="ARBA" id="ARBA00007937"/>
    </source>
</evidence>
<dbReference type="SMART" id="SM00563">
    <property type="entry name" value="PlsC"/>
    <property type="match status" value="1"/>
</dbReference>
<accession>A0A7G2C8F1</accession>
<proteinExistence type="inferred from homology"/>
<keyword evidence="3 8" id="KW-0808">Transferase</keyword>
<evidence type="ECO:0000313" key="9">
    <source>
        <dbReference type="Proteomes" id="UP000515908"/>
    </source>
</evidence>
<dbReference type="PANTHER" id="PTHR12563">
    <property type="entry name" value="GLYCEROL-3-PHOSPHATE ACYLTRANSFERASE"/>
    <property type="match status" value="1"/>
</dbReference>
<dbReference type="SUPFAM" id="SSF69593">
    <property type="entry name" value="Glycerol-3-phosphate (1)-acyltransferase"/>
    <property type="match status" value="1"/>
</dbReference>
<gene>
    <name evidence="8" type="ORF">ADEAN_000318300</name>
</gene>
<dbReference type="GO" id="GO:0012505">
    <property type="term" value="C:endomembrane system"/>
    <property type="evidence" value="ECO:0007669"/>
    <property type="project" value="UniProtKB-SubCell"/>
</dbReference>
<dbReference type="Pfam" id="PF01553">
    <property type="entry name" value="Acyltransferase"/>
    <property type="match status" value="1"/>
</dbReference>
<organism evidence="8 9">
    <name type="scientific">Angomonas deanei</name>
    <dbReference type="NCBI Taxonomy" id="59799"/>
    <lineage>
        <taxon>Eukaryota</taxon>
        <taxon>Discoba</taxon>
        <taxon>Euglenozoa</taxon>
        <taxon>Kinetoplastea</taxon>
        <taxon>Metakinetoplastina</taxon>
        <taxon>Trypanosomatida</taxon>
        <taxon>Trypanosomatidae</taxon>
        <taxon>Strigomonadinae</taxon>
        <taxon>Angomonas</taxon>
    </lineage>
</organism>
<evidence type="ECO:0000259" key="7">
    <source>
        <dbReference type="SMART" id="SM00563"/>
    </source>
</evidence>
<dbReference type="GO" id="GO:0006072">
    <property type="term" value="P:glycerol-3-phosphate metabolic process"/>
    <property type="evidence" value="ECO:0007669"/>
    <property type="project" value="TreeGrafter"/>
</dbReference>
<dbReference type="CDD" id="cd07993">
    <property type="entry name" value="LPLAT_DHAPAT-like"/>
    <property type="match status" value="1"/>
</dbReference>
<evidence type="ECO:0000313" key="8">
    <source>
        <dbReference type="EMBL" id="CAD2215725.1"/>
    </source>
</evidence>
<evidence type="ECO:0000256" key="1">
    <source>
        <dbReference type="ARBA" id="ARBA00004184"/>
    </source>
</evidence>
<dbReference type="InterPro" id="IPR022284">
    <property type="entry name" value="GPAT/DHAPAT"/>
</dbReference>
<dbReference type="InterPro" id="IPR002123">
    <property type="entry name" value="Plipid/glycerol_acylTrfase"/>
</dbReference>
<dbReference type="Proteomes" id="UP000515908">
    <property type="component" value="Chromosome 05"/>
</dbReference>
<dbReference type="GO" id="GO:0004366">
    <property type="term" value="F:glycerol-3-phosphate O-acyltransferase activity"/>
    <property type="evidence" value="ECO:0007669"/>
    <property type="project" value="TreeGrafter"/>
</dbReference>
<keyword evidence="9" id="KW-1185">Reference proteome</keyword>
<name>A0A7G2C8F1_9TRYP</name>
<dbReference type="AlphaFoldDB" id="A0A7G2C8F1"/>
<dbReference type="InterPro" id="IPR041728">
    <property type="entry name" value="GPAT/DHAPAT_LPLAT"/>
</dbReference>
<comment type="subcellular location">
    <subcellularLocation>
        <location evidence="1">Endomembrane system</location>
        <topology evidence="1">Peripheral membrane protein</topology>
    </subcellularLocation>
</comment>
<dbReference type="InterPro" id="IPR045520">
    <property type="entry name" value="GPAT/DHAPAT_C"/>
</dbReference>
<protein>
    <submittedName>
        <fullName evidence="8">Acyltransferase, putative</fullName>
    </submittedName>
</protein>
<feature type="domain" description="Phospholipid/glycerol acyltransferase" evidence="7">
    <location>
        <begin position="394"/>
        <end position="525"/>
    </location>
</feature>
<keyword evidence="5 8" id="KW-0012">Acyltransferase</keyword>
<reference evidence="8 9" key="1">
    <citation type="submission" date="2020-08" db="EMBL/GenBank/DDBJ databases">
        <authorList>
            <person name="Newling K."/>
            <person name="Davey J."/>
            <person name="Forrester S."/>
        </authorList>
    </citation>
    <scope>NUCLEOTIDE SEQUENCE [LARGE SCALE GENOMIC DNA]</scope>
    <source>
        <strain evidence="9">Crithidia deanei Carvalho (ATCC PRA-265)</strain>
    </source>
</reference>
<dbReference type="GO" id="GO:0019432">
    <property type="term" value="P:triglyceride biosynthetic process"/>
    <property type="evidence" value="ECO:0007669"/>
    <property type="project" value="TreeGrafter"/>
</dbReference>
<sequence length="1011" mass="114384">MLSEYVVNYGGRYVKQIKNVFESLNGAPEQVEAGEEKTNVAKPITIPNHFSEFIVQRPYAYFNLELKDLLSFGLSQTDIASCVNNKRAARRRVQLTEKLTSVEKGSGEAAARVSHVDRFRRLLELYDQNMQRQIRYTALNDYTKVTDTTNRNQKRDLRGPPFVITPLNTPPTVFNLHNYHHLLMRLTTHYTWNPILQYTAVHTIDYQMYIALIAQCALLLFFEDTFLPRSGTEGQQRLPSPMVQVLGQLPPLRYNFHNEFNFSEEFKGPEHPSRSRYWLGTGDWAMRIGKTSGGHLNKQSPGMHPARLAAILAQPNVRKFLVDYSLKEGVSQEVLEKRAKAILLRIGDTLSHRDLRTSGVIVRALLTNVYSRVNMEEFGYLRLRRLFQIPRTQIVLIPLHRSYVDFQIMSYLLGAMCLPYCHIVAGEDFLKMGKLADIMRGSGAFFMRRTFRGDPMYGLLFREYVRQLVLHQQTMEFFIEGTRSRTGKTMTPKLGILKFITDAFFGNGQNDLDDVLFVPVSLSYDELLEGGLYAKELLGVPKPPESITNMIKAGMALRGDLHGCINLRIGHTISLRRLSVHLDECPAPFQPRTELPKESPTPPAKSTTSPALLTRLGWRITYELQRNIVISPSALVASLLECLGPLEDTPDEKRSRMGTTCLTLSTLEKNVEWLKECIKARKGRLQDDVLSSSTARITTVGVTRLRKFAKLHTDGPFPHVTLHPKDSLVARVGVNISTNQLIHIFVDEALVSVVSHAYGNFTPVPSPSGHTNKKMPYGVRVVKKEVMENTCHWLQLMLATEFPNYSRYCPYSFDSWMSCVLHRMRTSGEEERQVLQQCGGEAGNGGAVVVPVTRLYYFTAQLLFPHIEALYVVLLTIEILFSTFKDSNRLPAKTVAAAAFNSYKLCFENSPSGDGEGSGGRLVEYIVAGNKETLQHYFQSAIELQFIRLVRGEGDTIFYALNDGRMEEGYGGKFQGQNGLERVARLIQQVQALRHHPSTEAGPKKKLQSII</sequence>
<dbReference type="EMBL" id="LR877149">
    <property type="protein sequence ID" value="CAD2215725.1"/>
    <property type="molecule type" value="Genomic_DNA"/>
</dbReference>
<feature type="region of interest" description="Disordered" evidence="6">
    <location>
        <begin position="589"/>
        <end position="608"/>
    </location>
</feature>
<dbReference type="Pfam" id="PF19277">
    <property type="entry name" value="GPAT_C"/>
    <property type="match status" value="1"/>
</dbReference>
<keyword evidence="4" id="KW-0472">Membrane</keyword>
<evidence type="ECO:0000256" key="5">
    <source>
        <dbReference type="ARBA" id="ARBA00023315"/>
    </source>
</evidence>
<dbReference type="GO" id="GO:0031966">
    <property type="term" value="C:mitochondrial membrane"/>
    <property type="evidence" value="ECO:0007669"/>
    <property type="project" value="TreeGrafter"/>
</dbReference>
<dbReference type="VEuPathDB" id="TriTrypDB:ADEAN_000318300"/>
<comment type="similarity">
    <text evidence="2">Belongs to the GPAT/DAPAT family.</text>
</comment>
<dbReference type="OrthoDB" id="10255570at2759"/>
<evidence type="ECO:0000256" key="3">
    <source>
        <dbReference type="ARBA" id="ARBA00022679"/>
    </source>
</evidence>
<evidence type="ECO:0000256" key="4">
    <source>
        <dbReference type="ARBA" id="ARBA00023136"/>
    </source>
</evidence>
<dbReference type="GO" id="GO:0006631">
    <property type="term" value="P:fatty acid metabolic process"/>
    <property type="evidence" value="ECO:0007669"/>
    <property type="project" value="TreeGrafter"/>
</dbReference>
<dbReference type="PANTHER" id="PTHR12563:SF17">
    <property type="entry name" value="DIHYDROXYACETONE PHOSPHATE ACYLTRANSFERASE"/>
    <property type="match status" value="1"/>
</dbReference>
<dbReference type="GO" id="GO:0008654">
    <property type="term" value="P:phospholipid biosynthetic process"/>
    <property type="evidence" value="ECO:0007669"/>
    <property type="project" value="TreeGrafter"/>
</dbReference>
<evidence type="ECO:0000256" key="6">
    <source>
        <dbReference type="SAM" id="MobiDB-lite"/>
    </source>
</evidence>